<keyword evidence="1" id="KW-0812">Transmembrane</keyword>
<dbReference type="Gene3D" id="1.10.4160.10">
    <property type="entry name" value="Hydantoin permease"/>
    <property type="match status" value="1"/>
</dbReference>
<evidence type="ECO:0000313" key="2">
    <source>
        <dbReference type="EMBL" id="BBI52957.1"/>
    </source>
</evidence>
<evidence type="ECO:0000313" key="3">
    <source>
        <dbReference type="Proteomes" id="UP000289555"/>
    </source>
</evidence>
<keyword evidence="1" id="KW-1133">Transmembrane helix</keyword>
<organism evidence="2 3">
    <name type="scientific">Vreelandella olivaria</name>
    <dbReference type="NCBI Taxonomy" id="390919"/>
    <lineage>
        <taxon>Bacteria</taxon>
        <taxon>Pseudomonadati</taxon>
        <taxon>Pseudomonadota</taxon>
        <taxon>Gammaproteobacteria</taxon>
        <taxon>Oceanospirillales</taxon>
        <taxon>Halomonadaceae</taxon>
        <taxon>Vreelandella</taxon>
    </lineage>
</organism>
<keyword evidence="3" id="KW-1185">Reference proteome</keyword>
<keyword evidence="1" id="KW-0472">Membrane</keyword>
<dbReference type="Proteomes" id="UP000289555">
    <property type="component" value="Chromosome"/>
</dbReference>
<dbReference type="EMBL" id="AP019416">
    <property type="protein sequence ID" value="BBI52957.1"/>
    <property type="molecule type" value="Genomic_DNA"/>
</dbReference>
<feature type="transmembrane region" description="Helical" evidence="1">
    <location>
        <begin position="27"/>
        <end position="48"/>
    </location>
</feature>
<sequence length="53" mass="6342">MAWVSFVIVWLFQIAIFWQGIERIKHFLNWAGPLVYVVMLVLMVIVWYQAEVS</sequence>
<evidence type="ECO:0000256" key="1">
    <source>
        <dbReference type="SAM" id="Phobius"/>
    </source>
</evidence>
<accession>A0ABN5X4B2</accession>
<gene>
    <name evidence="2" type="ORF">HORIV_53780</name>
</gene>
<protein>
    <submittedName>
        <fullName evidence="2">Uncharacterized protein</fullName>
    </submittedName>
</protein>
<proteinExistence type="predicted"/>
<name>A0ABN5X4B2_9GAMM</name>
<reference evidence="3" key="1">
    <citation type="journal article" date="2019" name="Microbiol. Resour. Announc.">
        <title>Complete Genome Sequence of Halomonas olivaria, a Moderately Halophilic Bacterium Isolated from Olive Processing Effluents, Obtained by Nanopore Sequencing.</title>
        <authorList>
            <person name="Nagata S."/>
            <person name="Ii K.M."/>
            <person name="Tsukimi T."/>
            <person name="Miura M.C."/>
            <person name="Galipon J."/>
            <person name="Arakawa K."/>
        </authorList>
    </citation>
    <scope>NUCLEOTIDE SEQUENCE [LARGE SCALE GENOMIC DNA]</scope>
    <source>
        <strain evidence="3">TYRC17</strain>
    </source>
</reference>